<dbReference type="SMART" id="SM00827">
    <property type="entry name" value="PKS_AT"/>
    <property type="match status" value="1"/>
</dbReference>
<dbReference type="SMART" id="SM00822">
    <property type="entry name" value="PKS_KR"/>
    <property type="match status" value="1"/>
</dbReference>
<name>A0A0W0R1U2_9GAMM</name>
<dbReference type="OrthoDB" id="9778690at2"/>
<dbReference type="InterPro" id="IPR001031">
    <property type="entry name" value="Thioesterase"/>
</dbReference>
<dbReference type="Pfam" id="PF21394">
    <property type="entry name" value="Beta-ketacyl_N"/>
    <property type="match status" value="1"/>
</dbReference>
<dbReference type="InterPro" id="IPR009081">
    <property type="entry name" value="PP-bd_ACP"/>
</dbReference>
<dbReference type="InterPro" id="IPR016039">
    <property type="entry name" value="Thiolase-like"/>
</dbReference>
<reference evidence="10 12" key="2">
    <citation type="submission" date="2018-12" db="EMBL/GenBank/DDBJ databases">
        <authorList>
            <consortium name="Pathogen Informatics"/>
        </authorList>
    </citation>
    <scope>NUCLEOTIDE SEQUENCE [LARGE SCALE GENOMIC DNA]</scope>
    <source>
        <strain evidence="10 12">NCTC12735</strain>
        <plasmid evidence="12">13</plasmid>
    </source>
</reference>
<dbReference type="PROSITE" id="PS00606">
    <property type="entry name" value="KS3_1"/>
    <property type="match status" value="1"/>
</dbReference>
<dbReference type="PROSITE" id="PS00012">
    <property type="entry name" value="PHOSPHOPANTETHEINE"/>
    <property type="match status" value="1"/>
</dbReference>
<dbReference type="InterPro" id="IPR050091">
    <property type="entry name" value="PKS_NRPS_Biosynth_Enz"/>
</dbReference>
<sequence length="2315" mass="259469">MAGPKKHLFADTVKKLFEEQASKYPTALALRDSNTEYSYLELNEKANQVAHYLKGESVEKGDFVALLLEPGSEFILFIIAIIKLDAVYIPIDTHAPKSRLKDILQDANPSLLITNESFERQLAGIETQILLPRVIFQESKTFQKNNLNSDISTMDPVNMIYTSGSTGRPKGVIIPHQAVINIAFTENTIQIGPGEKMAQFSSVAFDGSTYEIWTSLLNGATLCIIPSDAKFNHTKFRKILLEFEIAYLFLPTSYLHQLIISAPHTLDTIHTILFGGEQISVDLITKFIHYRKTLKRDITLINGYGPTETTCYVIRQVIDTRHSYDNLYLESIGRPVANTKAYILDEELNEVPEGELYISGANLALGYHNCDLQNNEKFILNPFSNIPSHTKLYKTGDKVTLLSSGDLLYLGRYDDQVKIGGFRIHLNEIESALIQHPQISMASVNVELTGDHHKTLTAYLIFSKTNTIIKAEEIRDFIKQILPVYMLPAKYVKVEKFPLTLIGKVDKSKLEKIPHIDLSIHIDSSSESTIEEKIKEVWKRLLNRTVIDTNKNLFELGANSLLIAEACTRINNEIESEIHIGDILAHPTIHKLSRYIEGDAVFVTPKQRRKEYNTDIAIVGMACRFPGTHSVEEYWENLCEGRESLTRFSQDVLQDENSNYVPVKGILSDIEYFDAHFFGFNPMEASLADPQQRLLLECSWHALEHANIAPSKVSDKTISVFAGISDSSYLQENILKNKLVSSETDVLHQRISTSTSMLSTQISYRLNLRGRSVNVNTACSTGLIAVDHACQDLIHGYSDVALAGAASIVVPQHKGYLYQAGSIVSPDGHCKPFSDSANGTVFSNGVGVVVLKRLKDAIEDRDTIYAVIKGRGINNDGGEKLGFTAPSTSGQINCIRSALEEAQINAEEIGYLEAHGTATALGDIVEIDALKTAYKEHTIKTQYCALGSVKANIGHTDVVAGIAGLIKTALCLYHKQIPPLLHFKKANPDLALEDSPFFVNKTLSNWNNGIKKRYAGISSFGVGGTNAHMILSEYDNHFSEISPAKDEILIISAKSEQALKEHAYNLANYLSKAKGSASNLGNIAYSLQVGREDFPWRTFAVGNNIDSLIRGFQQRKPVFFEESTQHSIVFMFPGQGSQYFKMAMELYDAIPSFAAYLDKGFSIAKSCLNRDLLDIICDPSQEEIHLTQYSQPSLFIIEYALSKLLIDYGIKPNALIGHSLGEYVAACLAEVFTFEEGITLICKRGLLMSLAPKGAMLAIECAEEDVIHFKKTMSIELALHNAPSHCVVSGDIESIKSLEKHLIACKKSYQRLQVSHAFHSRFMEEIKDSFLELLSKIPLSAPSIPIISNVTGDWLPSEKAMDPNYWYAHLRQTVKLCDGFKTILKDKHPIFIEVGLGHSLSNFIKNIITFYGFNNKPYVGNALPNRNKGSSDLYQLFTILGALWEQGLPIQWEKIHNTQPARTPLPPYPFQRQKYWIEPDTFKQNDNKLYKQAWFQKPSYEDHLSSELIQSHSWIIFKEPSDISTTLIEVLTQYGAHIIIVELGDSYESLPENHYKINPEEKDHYFKLIDSIKDNIKAPYFVHLFSLTANQSQFLEPTVINNFLALGFYSLLYLSQAFLEALGDNCPLKGLVLTKGTQRITGMELSIPVNACIHGACQVISKEYPSLEFRSIDLEMSKASSPTSISFLVKYLTDSWGTYYTGIALRNNICWKLTYQPITDSSEKNPFKDGGVYLITGGIGDMALSLCGTIAMHAKNPKLILLSRSPVIEEETWGEIIKEAEHPYYQKILSLQKLKNAGALIYWHQIDITLSEAVESIVEYYKQKFGLINGLLHTAGTAGGGIIPLKTKAMTEQIFLPKIHGTYSLAKAFKNHQLDFVVLMSSLVSLLGEPGQIDYAAANAGLNAFAITELFQSNKVISINWNTWKDLGMAVKNINAISFINRGNDISSAQGQELFFKILKSGYSHVVVSNYDLEEHELVLKQFQENKLSSITKTSRNLFSVTNDYSAPQNTEEKQLATIWQNVLGIEAIGIDDDFFSMGGHSLNALQAIDKTNRLFKSSLSVQQLYKHPTIRAFSLLLNKHKTESVDIIVPLKPQNSNPPFLFVCHPASGMIYCFNTLCSQLSHPISVFGMQDPSITGGELLFDSIHEMAETYLASIKKIQPKGPYYLMGYSFGGNLVYEMAKLLRDENEKIQLLALIDSWCIFSKDHKDELRFKTLFQKTNQHFSDQLISLAWDRMQLLMDHVPSSMNQEMILFKATELMDEYKTIDHPTNGWSRYNKGLITCHTINATHETILNDINSSYILDILNKKGVFES</sequence>
<dbReference type="EMBL" id="LNKA01000010">
    <property type="protein sequence ID" value="KTC65055.1"/>
    <property type="molecule type" value="Genomic_DNA"/>
</dbReference>
<dbReference type="RefSeq" id="WP_065310963.1">
    <property type="nucleotide sequence ID" value="NZ_CAAAHS010000009.1"/>
</dbReference>
<dbReference type="InterPro" id="IPR020806">
    <property type="entry name" value="PKS_PP-bd"/>
</dbReference>
<dbReference type="InterPro" id="IPR020841">
    <property type="entry name" value="PKS_Beta-ketoAc_synthase_dom"/>
</dbReference>
<dbReference type="PROSITE" id="PS52004">
    <property type="entry name" value="KS3_2"/>
    <property type="match status" value="1"/>
</dbReference>
<dbReference type="PATRIC" id="fig|45056.6.peg.1628"/>
<gene>
    <name evidence="10" type="primary">pksJ</name>
    <name evidence="9" type="ORF">Lade_1578</name>
    <name evidence="10" type="ORF">NCTC12735_01056</name>
</gene>
<evidence type="ECO:0000256" key="1">
    <source>
        <dbReference type="ARBA" id="ARBA00001957"/>
    </source>
</evidence>
<dbReference type="Proteomes" id="UP000054859">
    <property type="component" value="Unassembled WGS sequence"/>
</dbReference>
<dbReference type="Pfam" id="PF00550">
    <property type="entry name" value="PP-binding"/>
    <property type="match status" value="2"/>
</dbReference>
<dbReference type="Gene3D" id="3.40.50.1820">
    <property type="entry name" value="alpha/beta hydrolase"/>
    <property type="match status" value="1"/>
</dbReference>
<dbReference type="Gene3D" id="3.40.366.10">
    <property type="entry name" value="Malonyl-Coenzyme A Acyl Carrier Protein, domain 2"/>
    <property type="match status" value="1"/>
</dbReference>
<keyword evidence="10" id="KW-0614">Plasmid</keyword>
<dbReference type="Gene3D" id="3.40.47.10">
    <property type="match status" value="1"/>
</dbReference>
<dbReference type="SUPFAM" id="SSF56801">
    <property type="entry name" value="Acetyl-CoA synthetase-like"/>
    <property type="match status" value="1"/>
</dbReference>
<comment type="cofactor">
    <cofactor evidence="1">
        <name>pantetheine 4'-phosphate</name>
        <dbReference type="ChEBI" id="CHEBI:47942"/>
    </cofactor>
</comment>
<keyword evidence="4" id="KW-0596">Phosphopantetheine</keyword>
<dbReference type="InterPro" id="IPR049490">
    <property type="entry name" value="C883_1060-like_KR_N"/>
</dbReference>
<dbReference type="InterPro" id="IPR036736">
    <property type="entry name" value="ACP-like_sf"/>
</dbReference>
<dbReference type="EMBL" id="LR134422">
    <property type="protein sequence ID" value="VEH85426.1"/>
    <property type="molecule type" value="Genomic_DNA"/>
</dbReference>
<dbReference type="InterPro" id="IPR006162">
    <property type="entry name" value="Ppantetheine_attach_site"/>
</dbReference>
<dbReference type="CDD" id="cd08953">
    <property type="entry name" value="KR_2_SDR_x"/>
    <property type="match status" value="1"/>
</dbReference>
<dbReference type="PROSITE" id="PS00455">
    <property type="entry name" value="AMP_BINDING"/>
    <property type="match status" value="1"/>
</dbReference>
<dbReference type="InterPro" id="IPR001227">
    <property type="entry name" value="Ac_transferase_dom_sf"/>
</dbReference>
<dbReference type="InterPro" id="IPR020845">
    <property type="entry name" value="AMP-binding_CS"/>
</dbReference>
<organism evidence="9 11">
    <name type="scientific">Legionella adelaidensis</name>
    <dbReference type="NCBI Taxonomy" id="45056"/>
    <lineage>
        <taxon>Bacteria</taxon>
        <taxon>Pseudomonadati</taxon>
        <taxon>Pseudomonadota</taxon>
        <taxon>Gammaproteobacteria</taxon>
        <taxon>Legionellales</taxon>
        <taxon>Legionellaceae</taxon>
        <taxon>Legionella</taxon>
    </lineage>
</organism>
<dbReference type="GO" id="GO:0004315">
    <property type="term" value="F:3-oxoacyl-[acyl-carrier-protein] synthase activity"/>
    <property type="evidence" value="ECO:0007669"/>
    <property type="project" value="InterPro"/>
</dbReference>
<dbReference type="NCBIfam" id="TIGR01733">
    <property type="entry name" value="AA-adenyl-dom"/>
    <property type="match status" value="1"/>
</dbReference>
<dbReference type="SUPFAM" id="SSF53901">
    <property type="entry name" value="Thiolase-like"/>
    <property type="match status" value="1"/>
</dbReference>
<protein>
    <submittedName>
        <fullName evidence="9">Polyketide synthase module</fullName>
    </submittedName>
</protein>
<dbReference type="InterPro" id="IPR014031">
    <property type="entry name" value="Ketoacyl_synth_C"/>
</dbReference>
<dbReference type="KEGG" id="ladl:NCTC12735_01056"/>
<evidence type="ECO:0000259" key="8">
    <source>
        <dbReference type="PROSITE" id="PS52004"/>
    </source>
</evidence>
<dbReference type="CDD" id="cd00833">
    <property type="entry name" value="PKS"/>
    <property type="match status" value="1"/>
</dbReference>
<evidence type="ECO:0000256" key="4">
    <source>
        <dbReference type="ARBA" id="ARBA00022450"/>
    </source>
</evidence>
<dbReference type="Pfam" id="PF08659">
    <property type="entry name" value="KR"/>
    <property type="match status" value="1"/>
</dbReference>
<evidence type="ECO:0000313" key="11">
    <source>
        <dbReference type="Proteomes" id="UP000054859"/>
    </source>
</evidence>
<evidence type="ECO:0000313" key="12">
    <source>
        <dbReference type="Proteomes" id="UP000281170"/>
    </source>
</evidence>
<dbReference type="SUPFAM" id="SSF47336">
    <property type="entry name" value="ACP-like"/>
    <property type="match status" value="2"/>
</dbReference>
<dbReference type="FunFam" id="1.10.1200.10:FF:000005">
    <property type="entry name" value="Nonribosomal peptide synthetase 1"/>
    <property type="match status" value="1"/>
</dbReference>
<dbReference type="InterPro" id="IPR016035">
    <property type="entry name" value="Acyl_Trfase/lysoPLipase"/>
</dbReference>
<dbReference type="Pfam" id="PF02801">
    <property type="entry name" value="Ketoacyl-synt_C"/>
    <property type="match status" value="1"/>
</dbReference>
<evidence type="ECO:0000313" key="9">
    <source>
        <dbReference type="EMBL" id="KTC65055.1"/>
    </source>
</evidence>
<dbReference type="GO" id="GO:0004312">
    <property type="term" value="F:fatty acid synthase activity"/>
    <property type="evidence" value="ECO:0007669"/>
    <property type="project" value="TreeGrafter"/>
</dbReference>
<dbReference type="Gene3D" id="1.10.1200.10">
    <property type="entry name" value="ACP-like"/>
    <property type="match status" value="1"/>
</dbReference>
<dbReference type="InterPro" id="IPR018201">
    <property type="entry name" value="Ketoacyl_synth_AS"/>
</dbReference>
<dbReference type="InterPro" id="IPR010071">
    <property type="entry name" value="AA_adenyl_dom"/>
</dbReference>
<dbReference type="CDD" id="cd05930">
    <property type="entry name" value="A_NRPS"/>
    <property type="match status" value="1"/>
</dbReference>
<geneLocation type="plasmid" evidence="10 12">
    <name>13</name>
</geneLocation>
<evidence type="ECO:0000259" key="7">
    <source>
        <dbReference type="PROSITE" id="PS50075"/>
    </source>
</evidence>
<dbReference type="Pfam" id="PF00698">
    <property type="entry name" value="Acyl_transf_1"/>
    <property type="match status" value="1"/>
</dbReference>
<dbReference type="SUPFAM" id="SSF55048">
    <property type="entry name" value="Probable ACP-binding domain of malonyl-CoA ACP transacylase"/>
    <property type="match status" value="1"/>
</dbReference>
<evidence type="ECO:0000256" key="6">
    <source>
        <dbReference type="ARBA" id="ARBA00022679"/>
    </source>
</evidence>
<evidence type="ECO:0000256" key="3">
    <source>
        <dbReference type="ARBA" id="ARBA00006484"/>
    </source>
</evidence>
<dbReference type="InterPro" id="IPR036291">
    <property type="entry name" value="NAD(P)-bd_dom_sf"/>
</dbReference>
<dbReference type="Gene3D" id="3.40.50.720">
    <property type="entry name" value="NAD(P)-binding Rossmann-like Domain"/>
    <property type="match status" value="1"/>
</dbReference>
<dbReference type="Gene3D" id="3.30.70.3290">
    <property type="match status" value="1"/>
</dbReference>
<dbReference type="GO" id="GO:0006633">
    <property type="term" value="P:fatty acid biosynthetic process"/>
    <property type="evidence" value="ECO:0007669"/>
    <property type="project" value="UniProtKB-UniPathway"/>
</dbReference>
<dbReference type="PROSITE" id="PS50075">
    <property type="entry name" value="CARRIER"/>
    <property type="match status" value="2"/>
</dbReference>
<dbReference type="Pfam" id="PF00975">
    <property type="entry name" value="Thioesterase"/>
    <property type="match status" value="1"/>
</dbReference>
<keyword evidence="6" id="KW-0808">Transferase</keyword>
<proteinExistence type="inferred from homology"/>
<evidence type="ECO:0000256" key="2">
    <source>
        <dbReference type="ARBA" id="ARBA00005194"/>
    </source>
</evidence>
<dbReference type="Pfam" id="PF16197">
    <property type="entry name" value="KAsynt_C_assoc"/>
    <property type="match status" value="1"/>
</dbReference>
<dbReference type="Gene3D" id="3.40.50.12780">
    <property type="entry name" value="N-terminal domain of ligase-like"/>
    <property type="match status" value="1"/>
</dbReference>
<dbReference type="UniPathway" id="UPA00094"/>
<keyword evidence="11" id="KW-1185">Reference proteome</keyword>
<evidence type="ECO:0000313" key="10">
    <source>
        <dbReference type="EMBL" id="VEH85426.1"/>
    </source>
</evidence>
<dbReference type="InterPro" id="IPR042099">
    <property type="entry name" value="ANL_N_sf"/>
</dbReference>
<evidence type="ECO:0000256" key="5">
    <source>
        <dbReference type="ARBA" id="ARBA00022553"/>
    </source>
</evidence>
<dbReference type="InterPro" id="IPR014030">
    <property type="entry name" value="Ketoacyl_synth_N"/>
</dbReference>
<dbReference type="Pfam" id="PF00109">
    <property type="entry name" value="ketoacyl-synt"/>
    <property type="match status" value="1"/>
</dbReference>
<dbReference type="Gene3D" id="3.30.300.30">
    <property type="match status" value="1"/>
</dbReference>
<dbReference type="InterPro" id="IPR013968">
    <property type="entry name" value="PKS_KR"/>
</dbReference>
<dbReference type="SUPFAM" id="SSF53474">
    <property type="entry name" value="alpha/beta-Hydrolases"/>
    <property type="match status" value="1"/>
</dbReference>
<dbReference type="PANTHER" id="PTHR43775">
    <property type="entry name" value="FATTY ACID SYNTHASE"/>
    <property type="match status" value="1"/>
</dbReference>
<dbReference type="InterPro" id="IPR016036">
    <property type="entry name" value="Malonyl_transacylase_ACP-bd"/>
</dbReference>
<dbReference type="InterPro" id="IPR000873">
    <property type="entry name" value="AMP-dep_synth/lig_dom"/>
</dbReference>
<dbReference type="SMART" id="SM00825">
    <property type="entry name" value="PKS_KS"/>
    <property type="match status" value="1"/>
</dbReference>
<dbReference type="InterPro" id="IPR045851">
    <property type="entry name" value="AMP-bd_C_sf"/>
</dbReference>
<feature type="domain" description="Ketosynthase family 3 (KS3)" evidence="8">
    <location>
        <begin position="613"/>
        <end position="1033"/>
    </location>
</feature>
<dbReference type="Pfam" id="PF00501">
    <property type="entry name" value="AMP-binding"/>
    <property type="match status" value="1"/>
</dbReference>
<comment type="pathway">
    <text evidence="2">Lipid metabolism; fatty acid biosynthesis.</text>
</comment>
<reference evidence="9 11" key="1">
    <citation type="submission" date="2015-11" db="EMBL/GenBank/DDBJ databases">
        <title>Identification of large and diverse effector repertoires of 38 Legionella species.</title>
        <authorList>
            <person name="Burstein D."/>
            <person name="Amaro F."/>
            <person name="Zusman T."/>
            <person name="Lifshitz Z."/>
            <person name="Cohen O."/>
            <person name="Gilbert J.A."/>
            <person name="Pupko T."/>
            <person name="Shuman H.A."/>
            <person name="Segal G."/>
        </authorList>
    </citation>
    <scope>NUCLEOTIDE SEQUENCE [LARGE SCALE GENOMIC DNA]</scope>
    <source>
        <strain evidence="9 11">1762-AUS-E</strain>
    </source>
</reference>
<dbReference type="PANTHER" id="PTHR43775:SF51">
    <property type="entry name" value="INACTIVE PHENOLPHTHIOCEROL SYNTHESIS POLYKETIDE SYNTHASE TYPE I PKS1-RELATED"/>
    <property type="match status" value="1"/>
</dbReference>
<keyword evidence="5" id="KW-0597">Phosphoprotein</keyword>
<comment type="similarity">
    <text evidence="3">Belongs to the short-chain dehydrogenases/reductases (SDR) family.</text>
</comment>
<feature type="domain" description="Carrier" evidence="7">
    <location>
        <begin position="2007"/>
        <end position="2082"/>
    </location>
</feature>
<dbReference type="SUPFAM" id="SSF51735">
    <property type="entry name" value="NAD(P)-binding Rossmann-fold domains"/>
    <property type="match status" value="2"/>
</dbReference>
<dbReference type="InterPro" id="IPR057326">
    <property type="entry name" value="KR_dom"/>
</dbReference>
<dbReference type="SUPFAM" id="SSF52151">
    <property type="entry name" value="FabD/lysophospholipase-like"/>
    <property type="match status" value="1"/>
</dbReference>
<dbReference type="GO" id="GO:0031177">
    <property type="term" value="F:phosphopantetheine binding"/>
    <property type="evidence" value="ECO:0007669"/>
    <property type="project" value="InterPro"/>
</dbReference>
<dbReference type="InterPro" id="IPR014043">
    <property type="entry name" value="Acyl_transferase_dom"/>
</dbReference>
<dbReference type="Proteomes" id="UP000281170">
    <property type="component" value="Plasmid 13"/>
</dbReference>
<dbReference type="SMART" id="SM00823">
    <property type="entry name" value="PKS_PP"/>
    <property type="match status" value="2"/>
</dbReference>
<dbReference type="InterPro" id="IPR029058">
    <property type="entry name" value="AB_hydrolase_fold"/>
</dbReference>
<accession>A0A0W0R1U2</accession>
<feature type="domain" description="Carrier" evidence="7">
    <location>
        <begin position="525"/>
        <end position="600"/>
    </location>
</feature>
<dbReference type="InterPro" id="IPR032821">
    <property type="entry name" value="PKS_assoc"/>
</dbReference>
<dbReference type="STRING" id="45056.Lade_1578"/>